<dbReference type="Gene3D" id="1.10.510.10">
    <property type="entry name" value="Transferase(Phosphotransferase) domain 1"/>
    <property type="match status" value="1"/>
</dbReference>
<evidence type="ECO:0000259" key="1">
    <source>
        <dbReference type="PROSITE" id="PS50011"/>
    </source>
</evidence>
<dbReference type="PANTHER" id="PTHR23060:SF3">
    <property type="entry name" value="TESTIS EXPRESSED 14, INTERCELLULAR BRIDGE FORMING FACTOR"/>
    <property type="match status" value="1"/>
</dbReference>
<dbReference type="InterPro" id="IPR001245">
    <property type="entry name" value="Ser-Thr/Tyr_kinase_cat_dom"/>
</dbReference>
<reference evidence="3" key="1">
    <citation type="submission" date="2025-08" db="UniProtKB">
        <authorList>
            <consortium name="RefSeq"/>
        </authorList>
    </citation>
    <scope>IDENTIFICATION</scope>
</reference>
<evidence type="ECO:0000313" key="2">
    <source>
        <dbReference type="Proteomes" id="UP000515154"/>
    </source>
</evidence>
<dbReference type="InterPro" id="IPR011009">
    <property type="entry name" value="Kinase-like_dom_sf"/>
</dbReference>
<dbReference type="AlphaFoldDB" id="A0A6P7T3G2"/>
<organism evidence="2 3">
    <name type="scientific">Octopus sinensis</name>
    <name type="common">East Asian common octopus</name>
    <dbReference type="NCBI Taxonomy" id="2607531"/>
    <lineage>
        <taxon>Eukaryota</taxon>
        <taxon>Metazoa</taxon>
        <taxon>Spiralia</taxon>
        <taxon>Lophotrochozoa</taxon>
        <taxon>Mollusca</taxon>
        <taxon>Cephalopoda</taxon>
        <taxon>Coleoidea</taxon>
        <taxon>Octopodiformes</taxon>
        <taxon>Octopoda</taxon>
        <taxon>Incirrata</taxon>
        <taxon>Octopodidae</taxon>
        <taxon>Octopus</taxon>
    </lineage>
</organism>
<dbReference type="GO" id="GO:0004672">
    <property type="term" value="F:protein kinase activity"/>
    <property type="evidence" value="ECO:0007669"/>
    <property type="project" value="InterPro"/>
</dbReference>
<dbReference type="InterPro" id="IPR000719">
    <property type="entry name" value="Prot_kinase_dom"/>
</dbReference>
<sequence length="647" mass="75551">MPFNKEKFQRKVSEIFIHISGKGNQQLTTEKSNLTSCSSEIKETKIFGYYTENQMKRPRCLRRLTLVPFKQMTKENIEIRQLVQQGFVLIMSICQLKYADTLQTESWYFLNGSILYCSLYICLHKIDATFSETDIFIFLRRIYYALEYLHQNGFIHRNITSHAIRIMDTYSVKLSKFEYMHVKETEVNWTTDDSWRWMSPETLLRKQSSLKSDIFSFCCVCLEYFSNCLPWDKRSQLFVKKHYINGNSFPQDDFSVPTEIKECFSNGLATKKHKRKFNIHQLETVMKSRANCTFEANLNYPNVSKSRYSNQIELNQQQLKLKTPSKSIPTKNFAVLKNRQSCDGNASNNSNKTGFNRIQTDSVKFLIKYFENRSTPNANSRYFNSKNLRRRTLSSCNHSATMNSPEKLQVSRATLIMESPSDNVYISNRTNQKTQSQNLTSLEELQTPKNTLPGILNAKISHSDIGDQTKRMNSLVYLRRQSCVSQKLSFKNSSPENSFSEYPATDCNFVTASTEHFDAERGFFVSKTSTASSIRRKSFPLYSSASKTHYPRLNKDYNRNLNFKYSHSFDEIISEQRPGTGKIQKTETNRKTCASKDFVKSQVTKWENHPREHLIKSQGINLKLDFKYAIDKDIHFKINRWENTMKI</sequence>
<dbReference type="SMART" id="SM00220">
    <property type="entry name" value="S_TKc"/>
    <property type="match status" value="1"/>
</dbReference>
<dbReference type="GO" id="GO:0051306">
    <property type="term" value="P:mitotic sister chromatid separation"/>
    <property type="evidence" value="ECO:0007669"/>
    <property type="project" value="InterPro"/>
</dbReference>
<proteinExistence type="predicted"/>
<protein>
    <submittedName>
        <fullName evidence="3">Uncharacterized protein LOC115218991</fullName>
    </submittedName>
</protein>
<name>A0A6P7T3G2_9MOLL</name>
<dbReference type="GO" id="GO:0000776">
    <property type="term" value="C:kinetochore"/>
    <property type="evidence" value="ECO:0007669"/>
    <property type="project" value="TreeGrafter"/>
</dbReference>
<keyword evidence="2" id="KW-1185">Reference proteome</keyword>
<dbReference type="Pfam" id="PF07714">
    <property type="entry name" value="PK_Tyr_Ser-Thr"/>
    <property type="match status" value="1"/>
</dbReference>
<dbReference type="GO" id="GO:0043063">
    <property type="term" value="P:intercellular bridge organization"/>
    <property type="evidence" value="ECO:0007669"/>
    <property type="project" value="InterPro"/>
</dbReference>
<dbReference type="PROSITE" id="PS50011">
    <property type="entry name" value="PROTEIN_KINASE_DOM"/>
    <property type="match status" value="1"/>
</dbReference>
<dbReference type="GO" id="GO:0045171">
    <property type="term" value="C:intercellular bridge"/>
    <property type="evidence" value="ECO:0007669"/>
    <property type="project" value="TreeGrafter"/>
</dbReference>
<feature type="domain" description="Protein kinase" evidence="1">
    <location>
        <begin position="14"/>
        <end position="294"/>
    </location>
</feature>
<gene>
    <name evidence="3" type="primary">LOC115218991</name>
</gene>
<dbReference type="InterPro" id="IPR039339">
    <property type="entry name" value="Tex14"/>
</dbReference>
<dbReference type="GO" id="GO:0030496">
    <property type="term" value="C:midbody"/>
    <property type="evidence" value="ECO:0007669"/>
    <property type="project" value="TreeGrafter"/>
</dbReference>
<dbReference type="GO" id="GO:0007094">
    <property type="term" value="P:mitotic spindle assembly checkpoint signaling"/>
    <property type="evidence" value="ECO:0007669"/>
    <property type="project" value="InterPro"/>
</dbReference>
<dbReference type="GO" id="GO:0007140">
    <property type="term" value="P:male meiotic nuclear division"/>
    <property type="evidence" value="ECO:0007669"/>
    <property type="project" value="InterPro"/>
</dbReference>
<dbReference type="SUPFAM" id="SSF56112">
    <property type="entry name" value="Protein kinase-like (PK-like)"/>
    <property type="match status" value="1"/>
</dbReference>
<dbReference type="GO" id="GO:0005524">
    <property type="term" value="F:ATP binding"/>
    <property type="evidence" value="ECO:0007669"/>
    <property type="project" value="InterPro"/>
</dbReference>
<accession>A0A6P7T3G2</accession>
<evidence type="ECO:0000313" key="3">
    <source>
        <dbReference type="RefSeq" id="XP_029644892.1"/>
    </source>
</evidence>
<dbReference type="Proteomes" id="UP000515154">
    <property type="component" value="Linkage group LG1"/>
</dbReference>
<dbReference type="PANTHER" id="PTHR23060">
    <property type="entry name" value="TESTIS EXPRESSED GENE 14"/>
    <property type="match status" value="1"/>
</dbReference>
<dbReference type="RefSeq" id="XP_029644892.1">
    <property type="nucleotide sequence ID" value="XM_029789032.2"/>
</dbReference>
<dbReference type="KEGG" id="osn:115218991"/>
<dbReference type="GO" id="GO:0008608">
    <property type="term" value="P:attachment of spindle microtubules to kinetochore"/>
    <property type="evidence" value="ECO:0007669"/>
    <property type="project" value="InterPro"/>
</dbReference>